<proteinExistence type="predicted"/>
<keyword evidence="1" id="KW-0479">Metal-binding</keyword>
<keyword evidence="4" id="KW-1185">Reference proteome</keyword>
<dbReference type="PANTHER" id="PTHR43462:SF1">
    <property type="entry name" value="ALANYL-TRNA EDITING PROTEIN AARSD1"/>
    <property type="match status" value="1"/>
</dbReference>
<evidence type="ECO:0000313" key="3">
    <source>
        <dbReference type="EMBL" id="NMF63624.1"/>
    </source>
</evidence>
<comment type="caution">
    <text evidence="3">The sequence shown here is derived from an EMBL/GenBank/DDBJ whole genome shotgun (WGS) entry which is preliminary data.</text>
</comment>
<keyword evidence="2" id="KW-0862">Zinc</keyword>
<evidence type="ECO:0000256" key="1">
    <source>
        <dbReference type="ARBA" id="ARBA00022723"/>
    </source>
</evidence>
<reference evidence="3 4" key="1">
    <citation type="submission" date="2018-06" db="EMBL/GenBank/DDBJ databases">
        <title>Comparative genomics of Brasilonema spp. strains.</title>
        <authorList>
            <person name="Alvarenga D.O."/>
            <person name="Fiore M.F."/>
            <person name="Varani A.M."/>
        </authorList>
    </citation>
    <scope>NUCLEOTIDE SEQUENCE [LARGE SCALE GENOMIC DNA]</scope>
    <source>
        <strain evidence="3 4">UFV-OR1</strain>
    </source>
</reference>
<dbReference type="PANTHER" id="PTHR43462">
    <property type="entry name" value="ALANYL-TRNA EDITING PROTEIN"/>
    <property type="match status" value="1"/>
</dbReference>
<dbReference type="InterPro" id="IPR018163">
    <property type="entry name" value="Thr/Ala-tRNA-synth_IIc_edit"/>
</dbReference>
<protein>
    <recommendedName>
        <fullName evidence="5">Metal-dependent hydrolase</fullName>
    </recommendedName>
</protein>
<evidence type="ECO:0000313" key="4">
    <source>
        <dbReference type="Proteomes" id="UP000762253"/>
    </source>
</evidence>
<evidence type="ECO:0000256" key="2">
    <source>
        <dbReference type="ARBA" id="ARBA00022833"/>
    </source>
</evidence>
<dbReference type="InterPro" id="IPR051335">
    <property type="entry name" value="Alanyl-tRNA_Editing_Enzymes"/>
</dbReference>
<organism evidence="3 4">
    <name type="scientific">Brasilonema octagenarum UFV-OR1</name>
    <dbReference type="NCBI Taxonomy" id="417115"/>
    <lineage>
        <taxon>Bacteria</taxon>
        <taxon>Bacillati</taxon>
        <taxon>Cyanobacteriota</taxon>
        <taxon>Cyanophyceae</taxon>
        <taxon>Nostocales</taxon>
        <taxon>Scytonemataceae</taxon>
        <taxon>Brasilonema</taxon>
        <taxon>Octagenarum group</taxon>
    </lineage>
</organism>
<dbReference type="EMBL" id="QMEC01000041">
    <property type="protein sequence ID" value="NMF63624.1"/>
    <property type="molecule type" value="Genomic_DNA"/>
</dbReference>
<dbReference type="Proteomes" id="UP000762253">
    <property type="component" value="Unassembled WGS sequence"/>
</dbReference>
<name>A0ABX1M9X8_9CYAN</name>
<dbReference type="Gene3D" id="3.30.980.10">
    <property type="entry name" value="Threonyl-trna Synthetase, Chain A, domain 2"/>
    <property type="match status" value="1"/>
</dbReference>
<gene>
    <name evidence="3" type="ORF">DP115_12970</name>
</gene>
<dbReference type="RefSeq" id="WP_171975960.1">
    <property type="nucleotide sequence ID" value="NZ_QMEC01000041.1"/>
</dbReference>
<accession>A0ABX1M9X8</accession>
<evidence type="ECO:0008006" key="5">
    <source>
        <dbReference type="Google" id="ProtNLM"/>
    </source>
</evidence>
<dbReference type="SUPFAM" id="SSF55186">
    <property type="entry name" value="ThrRS/AlaRS common domain"/>
    <property type="match status" value="1"/>
</dbReference>
<sequence>MFQTGIQASTKIDFPSGITLSHSKVIFITEFDKDTRTWVVVTENTPFHPVNYKWSDQPGDTGTVTIDGHKFDVLNTLTCGFELASHTFYLDTQIPVRKGENGWFFVVAHIVKFPSDYSSTCLTGKTVILEVNAERREQLSIAHSSCHLSALALNKCTSKFWSKECQKDSLANYNLDQLAIQKSQIKLEESNDFYRLGKSLKKKGFDTVAFFSQILDIEICINKQLAEWLKLDSPIKIEPQEAKIDDHRVWTCQLQDGLAKIPCGGTHVKHLKQILSINVSLEVMSNEPEFVMYTTVKPRS</sequence>